<sequence>MSGHGTPIPMTSHRSGPLKGVAEVPGDKSISHRSLILGALSVGETKISGLLEGEDVLDTAKAMQAFGAEVVNHGGGNWSVFGVGVGGFAEPDNVIDCGNSGTGVRLIMGVMATSPITATFTGDASLNKRPMARVTDPLALFGTQSVGRSGGRLPMTIIGAADPVPVRYEVPVPSAQVKSAVLFAGLNAPGKTVVIEKEATRDHTERMLAGFGAEITTEDTDEGRVITLTGRPELKPQVIAVPRDPSSAAFPVCAALITPGSDVLVPNIGLNPTRAGLYYTLQDMGADLTFENMREEGGEPVADLRAKYSPGMKGIEVPPERAASMIDEYPVLSVVAAFAEGKTMMAGVKELRVKESDRIDAMARGLRANGVAVEEGEDWWAVTGLGIDGVPGGGTCESFLDHRIAMSFMVMGMGAQNAVSVDDGSPIATSFPIFETLMGNLGARLERT</sequence>
<dbReference type="GO" id="GO:0003866">
    <property type="term" value="F:3-phosphoshikimate 1-carboxyvinyltransferase activity"/>
    <property type="evidence" value="ECO:0007669"/>
    <property type="project" value="UniProtKB-UniRule"/>
</dbReference>
<keyword evidence="3 8" id="KW-0963">Cytoplasm</keyword>
<comment type="subunit">
    <text evidence="8">Monomer.</text>
</comment>
<comment type="subcellular location">
    <subcellularLocation>
        <location evidence="8">Cytoplasm</location>
    </subcellularLocation>
</comment>
<feature type="binding site" evidence="8">
    <location>
        <position position="129"/>
    </location>
    <ligand>
        <name>phosphoenolpyruvate</name>
        <dbReference type="ChEBI" id="CHEBI:58702"/>
    </ligand>
</feature>
<dbReference type="Gene3D" id="3.65.10.10">
    <property type="entry name" value="Enolpyruvate transferase domain"/>
    <property type="match status" value="2"/>
</dbReference>
<feature type="binding site" evidence="8">
    <location>
        <position position="176"/>
    </location>
    <ligand>
        <name>3-phosphoshikimate</name>
        <dbReference type="ChEBI" id="CHEBI:145989"/>
    </ligand>
</feature>
<feature type="binding site" evidence="8">
    <location>
        <position position="28"/>
    </location>
    <ligand>
        <name>3-phosphoshikimate</name>
        <dbReference type="ChEBI" id="CHEBI:145989"/>
    </ligand>
</feature>
<dbReference type="CDD" id="cd01556">
    <property type="entry name" value="EPSP_synthase"/>
    <property type="match status" value="1"/>
</dbReference>
<dbReference type="InterPro" id="IPR006264">
    <property type="entry name" value="EPSP_synthase"/>
</dbReference>
<feature type="binding site" evidence="8">
    <location>
        <position position="28"/>
    </location>
    <ligand>
        <name>phosphoenolpyruvate</name>
        <dbReference type="ChEBI" id="CHEBI:58702"/>
    </ligand>
</feature>
<dbReference type="HAMAP" id="MF_00210">
    <property type="entry name" value="EPSP_synth"/>
    <property type="match status" value="1"/>
</dbReference>
<feature type="active site" description="Proton acceptor" evidence="8">
    <location>
        <position position="327"/>
    </location>
</feature>
<feature type="binding site" evidence="8">
    <location>
        <position position="29"/>
    </location>
    <ligand>
        <name>3-phosphoshikimate</name>
        <dbReference type="ChEBI" id="CHEBI:145989"/>
    </ligand>
</feature>
<evidence type="ECO:0000256" key="9">
    <source>
        <dbReference type="SAM" id="MobiDB-lite"/>
    </source>
</evidence>
<evidence type="ECO:0000313" key="11">
    <source>
        <dbReference type="EMBL" id="CUI00192.1"/>
    </source>
</evidence>
<feature type="binding site" evidence="8">
    <location>
        <position position="358"/>
    </location>
    <ligand>
        <name>phosphoenolpyruvate</name>
        <dbReference type="ChEBI" id="CHEBI:58702"/>
    </ligand>
</feature>
<dbReference type="InterPro" id="IPR023193">
    <property type="entry name" value="EPSP_synthase_CS"/>
</dbReference>
<dbReference type="Proteomes" id="UP000051326">
    <property type="component" value="Unassembled WGS sequence"/>
</dbReference>
<dbReference type="EMBL" id="CYSR01000022">
    <property type="protein sequence ID" value="CUI00192.1"/>
    <property type="molecule type" value="Genomic_DNA"/>
</dbReference>
<proteinExistence type="inferred from homology"/>
<comment type="function">
    <text evidence="8">Catalyzes the transfer of the enolpyruvyl moiety of phosphoenolpyruvate (PEP) to the 5-hydroxyl of shikimate-3-phosphate (S3P) to produce enolpyruvyl shikimate-3-phosphate and inorganic phosphate.</text>
</comment>
<evidence type="ECO:0000256" key="5">
    <source>
        <dbReference type="ARBA" id="ARBA00022679"/>
    </source>
</evidence>
<evidence type="ECO:0000259" key="10">
    <source>
        <dbReference type="Pfam" id="PF00275"/>
    </source>
</evidence>
<organism evidence="11 12">
    <name type="scientific">Leisingera aquaemixtae</name>
    <dbReference type="NCBI Taxonomy" id="1396826"/>
    <lineage>
        <taxon>Bacteria</taxon>
        <taxon>Pseudomonadati</taxon>
        <taxon>Pseudomonadota</taxon>
        <taxon>Alphaproteobacteria</taxon>
        <taxon>Rhodobacterales</taxon>
        <taxon>Roseobacteraceae</taxon>
        <taxon>Leisingera</taxon>
    </lineage>
</organism>
<dbReference type="PROSITE" id="PS00104">
    <property type="entry name" value="EPSP_SYNTHASE_1"/>
    <property type="match status" value="1"/>
</dbReference>
<dbReference type="InterPro" id="IPR001986">
    <property type="entry name" value="Enolpyruvate_Tfrase_dom"/>
</dbReference>
<accession>A0A0P1H9P4</accession>
<dbReference type="InterPro" id="IPR013792">
    <property type="entry name" value="RNA3'P_cycl/enolpyr_Trfase_a/b"/>
</dbReference>
<comment type="similarity">
    <text evidence="2 8">Belongs to the EPSP synthase family.</text>
</comment>
<dbReference type="UniPathway" id="UPA00053">
    <property type="reaction ID" value="UER00089"/>
</dbReference>
<dbReference type="GO" id="GO:0008652">
    <property type="term" value="P:amino acid biosynthetic process"/>
    <property type="evidence" value="ECO:0007669"/>
    <property type="project" value="UniProtKB-KW"/>
</dbReference>
<evidence type="ECO:0000256" key="7">
    <source>
        <dbReference type="ARBA" id="ARBA00044633"/>
    </source>
</evidence>
<feature type="binding site" evidence="8">
    <location>
        <position position="174"/>
    </location>
    <ligand>
        <name>3-phosphoshikimate</name>
        <dbReference type="ChEBI" id="CHEBI:145989"/>
    </ligand>
</feature>
<comment type="caution">
    <text evidence="8">Lacks conserved residue(s) required for the propagation of feature annotation.</text>
</comment>
<feature type="binding site" evidence="8">
    <location>
        <position position="354"/>
    </location>
    <ligand>
        <name>3-phosphoshikimate</name>
        <dbReference type="ChEBI" id="CHEBI:145989"/>
    </ligand>
</feature>
<dbReference type="STRING" id="1396826.PHA8399_02318"/>
<dbReference type="PANTHER" id="PTHR21090">
    <property type="entry name" value="AROM/DEHYDROQUINATE SYNTHASE"/>
    <property type="match status" value="1"/>
</dbReference>
<dbReference type="NCBIfam" id="TIGR01356">
    <property type="entry name" value="aroA"/>
    <property type="match status" value="1"/>
</dbReference>
<dbReference type="Pfam" id="PF00275">
    <property type="entry name" value="EPSP_synthase"/>
    <property type="match status" value="1"/>
</dbReference>
<name>A0A0P1H9P4_9RHOB</name>
<comment type="pathway">
    <text evidence="1 8">Metabolic intermediate biosynthesis; chorismate biosynthesis; chorismate from D-erythrose 4-phosphate and phosphoenolpyruvate: step 6/7.</text>
</comment>
<dbReference type="RefSeq" id="WP_058286291.1">
    <property type="nucleotide sequence ID" value="NZ_CP081058.1"/>
</dbReference>
<feature type="region of interest" description="Disordered" evidence="9">
    <location>
        <begin position="1"/>
        <end position="25"/>
    </location>
</feature>
<dbReference type="PANTHER" id="PTHR21090:SF5">
    <property type="entry name" value="PENTAFUNCTIONAL AROM POLYPEPTIDE"/>
    <property type="match status" value="1"/>
</dbReference>
<feature type="binding site" evidence="8">
    <location>
        <position position="101"/>
    </location>
    <ligand>
        <name>phosphoenolpyruvate</name>
        <dbReference type="ChEBI" id="CHEBI:58702"/>
    </ligand>
</feature>
<protein>
    <recommendedName>
        <fullName evidence="8">3-phosphoshikimate 1-carboxyvinyltransferase</fullName>
        <ecNumber evidence="8">2.5.1.19</ecNumber>
    </recommendedName>
    <alternativeName>
        <fullName evidence="8">5-enolpyruvylshikimate-3-phosphate synthase</fullName>
        <shortName evidence="8">EPSP synthase</shortName>
        <shortName evidence="8">EPSPS</shortName>
    </alternativeName>
</protein>
<evidence type="ECO:0000313" key="12">
    <source>
        <dbReference type="Proteomes" id="UP000051326"/>
    </source>
</evidence>
<dbReference type="PROSITE" id="PS00885">
    <property type="entry name" value="EPSP_SYNTHASE_2"/>
    <property type="match status" value="1"/>
</dbReference>
<feature type="binding site" evidence="8">
    <location>
        <position position="327"/>
    </location>
    <ligand>
        <name>3-phosphoshikimate</name>
        <dbReference type="ChEBI" id="CHEBI:145989"/>
    </ligand>
</feature>
<dbReference type="SUPFAM" id="SSF55205">
    <property type="entry name" value="EPT/RTPC-like"/>
    <property type="match status" value="1"/>
</dbReference>
<dbReference type="GO" id="GO:0005737">
    <property type="term" value="C:cytoplasm"/>
    <property type="evidence" value="ECO:0007669"/>
    <property type="project" value="UniProtKB-SubCell"/>
</dbReference>
<dbReference type="GO" id="GO:0009423">
    <property type="term" value="P:chorismate biosynthetic process"/>
    <property type="evidence" value="ECO:0007669"/>
    <property type="project" value="UniProtKB-UniRule"/>
</dbReference>
<keyword evidence="5 8" id="KW-0808">Transferase</keyword>
<evidence type="ECO:0000256" key="3">
    <source>
        <dbReference type="ARBA" id="ARBA00022490"/>
    </source>
</evidence>
<feature type="domain" description="Enolpyruvate transferase" evidence="10">
    <location>
        <begin position="15"/>
        <end position="436"/>
    </location>
</feature>
<evidence type="ECO:0000256" key="1">
    <source>
        <dbReference type="ARBA" id="ARBA00004811"/>
    </source>
</evidence>
<dbReference type="InterPro" id="IPR036968">
    <property type="entry name" value="Enolpyruvate_Tfrase_sf"/>
</dbReference>
<evidence type="ECO:0000256" key="2">
    <source>
        <dbReference type="ARBA" id="ARBA00009948"/>
    </source>
</evidence>
<comment type="catalytic activity">
    <reaction evidence="7">
        <text>3-phosphoshikimate + phosphoenolpyruvate = 5-O-(1-carboxyvinyl)-3-phosphoshikimate + phosphate</text>
        <dbReference type="Rhea" id="RHEA:21256"/>
        <dbReference type="ChEBI" id="CHEBI:43474"/>
        <dbReference type="ChEBI" id="CHEBI:57701"/>
        <dbReference type="ChEBI" id="CHEBI:58702"/>
        <dbReference type="ChEBI" id="CHEBI:145989"/>
        <dbReference type="EC" id="2.5.1.19"/>
    </reaction>
    <physiologicalReaction direction="left-to-right" evidence="7">
        <dbReference type="Rhea" id="RHEA:21257"/>
    </physiologicalReaction>
</comment>
<evidence type="ECO:0000256" key="6">
    <source>
        <dbReference type="ARBA" id="ARBA00023141"/>
    </source>
</evidence>
<dbReference type="AlphaFoldDB" id="A0A0P1H9P4"/>
<evidence type="ECO:0000256" key="4">
    <source>
        <dbReference type="ARBA" id="ARBA00022605"/>
    </source>
</evidence>
<dbReference type="FunFam" id="3.65.10.10:FF:000005">
    <property type="entry name" value="3-phosphoshikimate 1-carboxyvinyltransferase"/>
    <property type="match status" value="1"/>
</dbReference>
<gene>
    <name evidence="8 11" type="primary">aroA</name>
    <name evidence="11" type="ORF">PHA8399_02318</name>
</gene>
<keyword evidence="4 8" id="KW-0028">Amino-acid biosynthesis</keyword>
<dbReference type="PIRSF" id="PIRSF000505">
    <property type="entry name" value="EPSPS"/>
    <property type="match status" value="1"/>
</dbReference>
<dbReference type="GO" id="GO:0009073">
    <property type="term" value="P:aromatic amino acid family biosynthetic process"/>
    <property type="evidence" value="ECO:0007669"/>
    <property type="project" value="UniProtKB-KW"/>
</dbReference>
<dbReference type="EC" id="2.5.1.19" evidence="8"/>
<feature type="binding site" evidence="8">
    <location>
        <position position="33"/>
    </location>
    <ligand>
        <name>3-phosphoshikimate</name>
        <dbReference type="ChEBI" id="CHEBI:145989"/>
    </ligand>
</feature>
<evidence type="ECO:0000256" key="8">
    <source>
        <dbReference type="HAMAP-Rule" id="MF_00210"/>
    </source>
</evidence>
<reference evidence="11 12" key="1">
    <citation type="submission" date="2015-09" db="EMBL/GenBank/DDBJ databases">
        <authorList>
            <consortium name="Swine Surveillance"/>
        </authorList>
    </citation>
    <scope>NUCLEOTIDE SEQUENCE [LARGE SCALE GENOMIC DNA]</scope>
    <source>
        <strain evidence="11 12">CECT 8399</strain>
    </source>
</reference>
<feature type="binding site" evidence="8">
    <location>
        <position position="403"/>
    </location>
    <ligand>
        <name>phosphoenolpyruvate</name>
        <dbReference type="ChEBI" id="CHEBI:58702"/>
    </ligand>
</feature>
<keyword evidence="6 8" id="KW-0057">Aromatic amino acid biosynthesis</keyword>
<feature type="binding site" evidence="8">
    <location>
        <position position="176"/>
    </location>
    <ligand>
        <name>phosphoenolpyruvate</name>
        <dbReference type="ChEBI" id="CHEBI:58702"/>
    </ligand>
</feature>